<dbReference type="AlphaFoldDB" id="A0AAN8E034"/>
<dbReference type="GO" id="GO:0016868">
    <property type="term" value="F:intramolecular phosphotransferase activity"/>
    <property type="evidence" value="ECO:0007669"/>
    <property type="project" value="InterPro"/>
</dbReference>
<name>A0AAN8E034_CHAGU</name>
<dbReference type="SUPFAM" id="SSF53738">
    <property type="entry name" value="Phosphoglucomutase, first 3 domains"/>
    <property type="match status" value="1"/>
</dbReference>
<dbReference type="PANTHER" id="PTHR45745">
    <property type="entry name" value="PHOSPHOMANNOMUTASE 45A"/>
    <property type="match status" value="1"/>
</dbReference>
<reference evidence="5 6" key="1">
    <citation type="journal article" date="2023" name="Mol. Biol. Evol.">
        <title>Genomics of Secondarily Temperate Adaptation in the Only Non-Antarctic Icefish.</title>
        <authorList>
            <person name="Rivera-Colon A.G."/>
            <person name="Rayamajhi N."/>
            <person name="Minhas B.F."/>
            <person name="Madrigal G."/>
            <person name="Bilyk K.T."/>
            <person name="Yoon V."/>
            <person name="Hune M."/>
            <person name="Gregory S."/>
            <person name="Cheng C.H.C."/>
            <person name="Catchen J.M."/>
        </authorList>
    </citation>
    <scope>NUCLEOTIDE SEQUENCE [LARGE SCALE GENOMIC DNA]</scope>
    <source>
        <tissue evidence="5">White muscle</tissue>
    </source>
</reference>
<keyword evidence="6" id="KW-1185">Reference proteome</keyword>
<gene>
    <name evidence="5" type="ORF">CgunFtcFv8_010090</name>
</gene>
<dbReference type="Pfam" id="PF02879">
    <property type="entry name" value="PGM_PMM_II"/>
    <property type="match status" value="1"/>
</dbReference>
<evidence type="ECO:0000259" key="4">
    <source>
        <dbReference type="Pfam" id="PF02879"/>
    </source>
</evidence>
<dbReference type="InterPro" id="IPR005845">
    <property type="entry name" value="A-D-PHexomutase_a/b/a-II"/>
</dbReference>
<dbReference type="GO" id="GO:0047933">
    <property type="term" value="F:glucose-1,6-bisphosphate synthase activity"/>
    <property type="evidence" value="ECO:0007669"/>
    <property type="project" value="TreeGrafter"/>
</dbReference>
<dbReference type="GO" id="GO:0005975">
    <property type="term" value="P:carbohydrate metabolic process"/>
    <property type="evidence" value="ECO:0007669"/>
    <property type="project" value="InterPro"/>
</dbReference>
<dbReference type="Gene3D" id="3.40.120.10">
    <property type="entry name" value="Alpha-D-Glucose-1,6-Bisphosphate, subunit A, domain 3"/>
    <property type="match status" value="1"/>
</dbReference>
<keyword evidence="3" id="KW-0413">Isomerase</keyword>
<protein>
    <recommendedName>
        <fullName evidence="4">Alpha-D-phosphohexomutase alpha/beta/alpha domain-containing protein</fullName>
    </recommendedName>
</protein>
<evidence type="ECO:0000256" key="1">
    <source>
        <dbReference type="ARBA" id="ARBA00022723"/>
    </source>
</evidence>
<proteinExistence type="predicted"/>
<dbReference type="GO" id="GO:0046872">
    <property type="term" value="F:metal ion binding"/>
    <property type="evidence" value="ECO:0007669"/>
    <property type="project" value="UniProtKB-KW"/>
</dbReference>
<sequence length="225" mass="25302">MERCPLQVYWCNGAQICAPHDQEMVRSIEEELQPWSASCWAEEEAQLHPLRTDPLPHINLCYMEELQSLCFHRDLNRASPLKFVHSSFHGVGHVFVQKAFEAFGFAPPLAVPEQRDPDPEFPSLRCPNPEEGAPALELSLLLAEREGAHIVLATDPDADRLAAAERCDRYGLLEGAWSMEQSSDAASAPVACSEKLVHVNGQQGLSFIKHLFSNFFWLLEIRPEI</sequence>
<accession>A0AAN8E034</accession>
<feature type="domain" description="Alpha-D-phosphohexomutase alpha/beta/alpha" evidence="4">
    <location>
        <begin position="62"/>
        <end position="165"/>
    </location>
</feature>
<evidence type="ECO:0000256" key="2">
    <source>
        <dbReference type="ARBA" id="ARBA00022842"/>
    </source>
</evidence>
<dbReference type="Proteomes" id="UP001331515">
    <property type="component" value="Unassembled WGS sequence"/>
</dbReference>
<evidence type="ECO:0000256" key="3">
    <source>
        <dbReference type="ARBA" id="ARBA00023235"/>
    </source>
</evidence>
<keyword evidence="1" id="KW-0479">Metal-binding</keyword>
<dbReference type="InterPro" id="IPR016055">
    <property type="entry name" value="A-D-PHexomutase_a/b/a-I/II/III"/>
</dbReference>
<keyword evidence="2" id="KW-0460">Magnesium</keyword>
<evidence type="ECO:0000313" key="6">
    <source>
        <dbReference type="Proteomes" id="UP001331515"/>
    </source>
</evidence>
<dbReference type="EMBL" id="JAURVH010001517">
    <property type="protein sequence ID" value="KAK5928800.1"/>
    <property type="molecule type" value="Genomic_DNA"/>
</dbReference>
<evidence type="ECO:0000313" key="5">
    <source>
        <dbReference type="EMBL" id="KAK5928800.1"/>
    </source>
</evidence>
<comment type="caution">
    <text evidence="5">The sequence shown here is derived from an EMBL/GenBank/DDBJ whole genome shotgun (WGS) entry which is preliminary data.</text>
</comment>
<dbReference type="PANTHER" id="PTHR45745:SF2">
    <property type="entry name" value="GLUCOSE 1,6-BISPHOSPHATE SYNTHASE"/>
    <property type="match status" value="1"/>
</dbReference>
<organism evidence="5 6">
    <name type="scientific">Champsocephalus gunnari</name>
    <name type="common">Mackerel icefish</name>
    <dbReference type="NCBI Taxonomy" id="52237"/>
    <lineage>
        <taxon>Eukaryota</taxon>
        <taxon>Metazoa</taxon>
        <taxon>Chordata</taxon>
        <taxon>Craniata</taxon>
        <taxon>Vertebrata</taxon>
        <taxon>Euteleostomi</taxon>
        <taxon>Actinopterygii</taxon>
        <taxon>Neopterygii</taxon>
        <taxon>Teleostei</taxon>
        <taxon>Neoteleostei</taxon>
        <taxon>Acanthomorphata</taxon>
        <taxon>Eupercaria</taxon>
        <taxon>Perciformes</taxon>
        <taxon>Notothenioidei</taxon>
        <taxon>Channichthyidae</taxon>
        <taxon>Champsocephalus</taxon>
    </lineage>
</organism>
<dbReference type="GO" id="GO:0005634">
    <property type="term" value="C:nucleus"/>
    <property type="evidence" value="ECO:0007669"/>
    <property type="project" value="TreeGrafter"/>
</dbReference>